<dbReference type="InterPro" id="IPR042178">
    <property type="entry name" value="Serpin_sf_1"/>
</dbReference>
<dbReference type="GO" id="GO:0005615">
    <property type="term" value="C:extracellular space"/>
    <property type="evidence" value="ECO:0007669"/>
    <property type="project" value="InterPro"/>
</dbReference>
<dbReference type="SUPFAM" id="SSF56574">
    <property type="entry name" value="Serpins"/>
    <property type="match status" value="1"/>
</dbReference>
<sequence length="435" mass="46144">MGRLAKTLARVVLLALCVALAGCAPSSLSLTATELTARGDLATDDSPICDTLADPAAEAAVYDFSARLFRECVRQDSGDNVFVSPLSVLYALALAENGAAGQTLAQLEAATGMSMGQLTDYLNAYARRAGGEDPLDAGVSGDALELSLANSVWLRDSEGLVVGDEFLAACGERLGAQAYRAAFDQSTVDDVNAWVSDRTHGMIPEMLSQIPASAQLCLINALAFEGTWEEPYDEEGSIEPDVFTTEEGVEQDVRMMRSREQGYLESDLATGFVKPYENYNYAFVGILPNEGVTVGELLESLDGTALRELLTPVEYASVDAGLPMFTTTYQTELTDALLALGVTDAFEAEVADFSPMGESDDGPLYVSQVVHKTFVDVNGEGTHAAAVTSVGMDGASGTPDNPVVNEVILDRPFVYLIVDQQTMTPIFMGVVGSIG</sequence>
<evidence type="ECO:0000256" key="1">
    <source>
        <dbReference type="RuleBase" id="RU000411"/>
    </source>
</evidence>
<accession>A0A921GGD4</accession>
<keyword evidence="2" id="KW-0732">Signal</keyword>
<feature type="domain" description="Serpin" evidence="3">
    <location>
        <begin position="66"/>
        <end position="434"/>
    </location>
</feature>
<dbReference type="Gene3D" id="2.30.39.10">
    <property type="entry name" value="Alpha-1-antitrypsin, domain 1"/>
    <property type="match status" value="1"/>
</dbReference>
<evidence type="ECO:0000313" key="4">
    <source>
        <dbReference type="EMBL" id="HJF45786.1"/>
    </source>
</evidence>
<comment type="caution">
    <text evidence="4">The sequence shown here is derived from an EMBL/GenBank/DDBJ whole genome shotgun (WGS) entry which is preliminary data.</text>
</comment>
<protein>
    <submittedName>
        <fullName evidence="4">Serpin family protein</fullName>
    </submittedName>
</protein>
<evidence type="ECO:0000259" key="3">
    <source>
        <dbReference type="SMART" id="SM00093"/>
    </source>
</evidence>
<reference evidence="4" key="1">
    <citation type="journal article" date="2021" name="PeerJ">
        <title>Extensive microbial diversity within the chicken gut microbiome revealed by metagenomics and culture.</title>
        <authorList>
            <person name="Gilroy R."/>
            <person name="Ravi A."/>
            <person name="Getino M."/>
            <person name="Pursley I."/>
            <person name="Horton D.L."/>
            <person name="Alikhan N.F."/>
            <person name="Baker D."/>
            <person name="Gharbi K."/>
            <person name="Hall N."/>
            <person name="Watson M."/>
            <person name="Adriaenssens E.M."/>
            <person name="Foster-Nyarko E."/>
            <person name="Jarju S."/>
            <person name="Secka A."/>
            <person name="Antonio M."/>
            <person name="Oren A."/>
            <person name="Chaudhuri R.R."/>
            <person name="La Ragione R."/>
            <person name="Hildebrand F."/>
            <person name="Pallen M.J."/>
        </authorList>
    </citation>
    <scope>NUCLEOTIDE SEQUENCE</scope>
    <source>
        <strain evidence="4">CHK124-7917</strain>
    </source>
</reference>
<dbReference type="Proteomes" id="UP000697330">
    <property type="component" value="Unassembled WGS sequence"/>
</dbReference>
<dbReference type="InterPro" id="IPR042185">
    <property type="entry name" value="Serpin_sf_2"/>
</dbReference>
<evidence type="ECO:0000256" key="2">
    <source>
        <dbReference type="SAM" id="SignalP"/>
    </source>
</evidence>
<dbReference type="InterPro" id="IPR036186">
    <property type="entry name" value="Serpin_sf"/>
</dbReference>
<dbReference type="Pfam" id="PF00079">
    <property type="entry name" value="Serpin"/>
    <property type="match status" value="1"/>
</dbReference>
<dbReference type="AlphaFoldDB" id="A0A921GGD4"/>
<dbReference type="EMBL" id="DYWQ01000126">
    <property type="protein sequence ID" value="HJF45786.1"/>
    <property type="molecule type" value="Genomic_DNA"/>
</dbReference>
<dbReference type="InterPro" id="IPR000215">
    <property type="entry name" value="Serpin_fam"/>
</dbReference>
<evidence type="ECO:0000313" key="5">
    <source>
        <dbReference type="Proteomes" id="UP000697330"/>
    </source>
</evidence>
<dbReference type="InterPro" id="IPR023795">
    <property type="entry name" value="Serpin_CS"/>
</dbReference>
<proteinExistence type="inferred from homology"/>
<feature type="chain" id="PRO_5039322586" evidence="2">
    <location>
        <begin position="22"/>
        <end position="435"/>
    </location>
</feature>
<dbReference type="PROSITE" id="PS00284">
    <property type="entry name" value="SERPIN"/>
    <property type="match status" value="1"/>
</dbReference>
<dbReference type="SMART" id="SM00093">
    <property type="entry name" value="SERPIN"/>
    <property type="match status" value="1"/>
</dbReference>
<organism evidence="4 5">
    <name type="scientific">Thermophilibacter provencensis</name>
    <dbReference type="NCBI Taxonomy" id="1852386"/>
    <lineage>
        <taxon>Bacteria</taxon>
        <taxon>Bacillati</taxon>
        <taxon>Actinomycetota</taxon>
        <taxon>Coriobacteriia</taxon>
        <taxon>Coriobacteriales</taxon>
        <taxon>Atopobiaceae</taxon>
        <taxon>Thermophilibacter</taxon>
    </lineage>
</organism>
<dbReference type="InterPro" id="IPR023796">
    <property type="entry name" value="Serpin_dom"/>
</dbReference>
<feature type="signal peptide" evidence="2">
    <location>
        <begin position="1"/>
        <end position="21"/>
    </location>
</feature>
<dbReference type="PANTHER" id="PTHR11461:SF211">
    <property type="entry name" value="GH10112P-RELATED"/>
    <property type="match status" value="1"/>
</dbReference>
<dbReference type="CDD" id="cd19589">
    <property type="entry name" value="serpin_tengpin-like"/>
    <property type="match status" value="1"/>
</dbReference>
<dbReference type="PANTHER" id="PTHR11461">
    <property type="entry name" value="SERINE PROTEASE INHIBITOR, SERPIN"/>
    <property type="match status" value="1"/>
</dbReference>
<dbReference type="RefSeq" id="WP_274959472.1">
    <property type="nucleotide sequence ID" value="NZ_DYWQ01000126.1"/>
</dbReference>
<dbReference type="GO" id="GO:0004867">
    <property type="term" value="F:serine-type endopeptidase inhibitor activity"/>
    <property type="evidence" value="ECO:0007669"/>
    <property type="project" value="InterPro"/>
</dbReference>
<gene>
    <name evidence="4" type="ORF">K8U72_08425</name>
</gene>
<comment type="similarity">
    <text evidence="1">Belongs to the serpin family.</text>
</comment>
<dbReference type="PROSITE" id="PS51257">
    <property type="entry name" value="PROKAR_LIPOPROTEIN"/>
    <property type="match status" value="1"/>
</dbReference>
<dbReference type="Gene3D" id="3.30.497.10">
    <property type="entry name" value="Antithrombin, subunit I, domain 2"/>
    <property type="match status" value="1"/>
</dbReference>
<name>A0A921GGD4_9ACTN</name>
<reference evidence="4" key="2">
    <citation type="submission" date="2021-09" db="EMBL/GenBank/DDBJ databases">
        <authorList>
            <person name="Gilroy R."/>
        </authorList>
    </citation>
    <scope>NUCLEOTIDE SEQUENCE</scope>
    <source>
        <strain evidence="4">CHK124-7917</strain>
    </source>
</reference>